<feature type="transmembrane region" description="Helical" evidence="1">
    <location>
        <begin position="177"/>
        <end position="199"/>
    </location>
</feature>
<evidence type="ECO:0000313" key="3">
    <source>
        <dbReference type="Proteomes" id="UP000177310"/>
    </source>
</evidence>
<keyword evidence="1" id="KW-0812">Transmembrane</keyword>
<proteinExistence type="predicted"/>
<sequence>MVTKESIRAEQRLVALLAGLVAAVTLSAATNGLLLTRLLCGAWPHGAPIPISFDLTLTLPALLTSRWWDVSLAPLLAIYLVWITSWMMRASHQFPVVGFISLGLPLIGCLAAVVVNEQCSLLKVTLCLVPLTFLIGAGAGGEHGSGCLHDAFVALLVSGVPASCLPGAVSFGLLPGLLVAVPLFLTFFVSLTVGVYVGATLTAPFRSLHHWLHPAAH</sequence>
<feature type="transmembrane region" description="Helical" evidence="1">
    <location>
        <begin position="94"/>
        <end position="115"/>
    </location>
</feature>
<feature type="transmembrane region" description="Helical" evidence="1">
    <location>
        <begin position="67"/>
        <end position="87"/>
    </location>
</feature>
<feature type="transmembrane region" description="Helical" evidence="1">
    <location>
        <begin position="151"/>
        <end position="171"/>
    </location>
</feature>
<keyword evidence="1" id="KW-1133">Transmembrane helix</keyword>
<accession>A0A1G1YHZ8</accession>
<evidence type="ECO:0000256" key="1">
    <source>
        <dbReference type="SAM" id="Phobius"/>
    </source>
</evidence>
<organism evidence="2 3">
    <name type="scientific">Candidatus Buchananbacteria bacterium RIFCSPHIGHO2_02_FULL_56_16</name>
    <dbReference type="NCBI Taxonomy" id="1797542"/>
    <lineage>
        <taxon>Bacteria</taxon>
        <taxon>Candidatus Buchananiibacteriota</taxon>
    </lineage>
</organism>
<dbReference type="Proteomes" id="UP000177310">
    <property type="component" value="Unassembled WGS sequence"/>
</dbReference>
<gene>
    <name evidence="2" type="ORF">A3J59_05135</name>
</gene>
<feature type="transmembrane region" description="Helical" evidence="1">
    <location>
        <begin position="121"/>
        <end position="139"/>
    </location>
</feature>
<keyword evidence="1" id="KW-0472">Membrane</keyword>
<protein>
    <submittedName>
        <fullName evidence="2">Uncharacterized protein</fullName>
    </submittedName>
</protein>
<reference evidence="2 3" key="1">
    <citation type="journal article" date="2016" name="Nat. Commun.">
        <title>Thousands of microbial genomes shed light on interconnected biogeochemical processes in an aquifer system.</title>
        <authorList>
            <person name="Anantharaman K."/>
            <person name="Brown C.T."/>
            <person name="Hug L.A."/>
            <person name="Sharon I."/>
            <person name="Castelle C.J."/>
            <person name="Probst A.J."/>
            <person name="Thomas B.C."/>
            <person name="Singh A."/>
            <person name="Wilkins M.J."/>
            <person name="Karaoz U."/>
            <person name="Brodie E.L."/>
            <person name="Williams K.H."/>
            <person name="Hubbard S.S."/>
            <person name="Banfield J.F."/>
        </authorList>
    </citation>
    <scope>NUCLEOTIDE SEQUENCE [LARGE SCALE GENOMIC DNA]</scope>
</reference>
<dbReference type="EMBL" id="MHIL01000012">
    <property type="protein sequence ID" value="OGY51884.1"/>
    <property type="molecule type" value="Genomic_DNA"/>
</dbReference>
<evidence type="ECO:0000313" key="2">
    <source>
        <dbReference type="EMBL" id="OGY51884.1"/>
    </source>
</evidence>
<comment type="caution">
    <text evidence="2">The sequence shown here is derived from an EMBL/GenBank/DDBJ whole genome shotgun (WGS) entry which is preliminary data.</text>
</comment>
<dbReference type="AlphaFoldDB" id="A0A1G1YHZ8"/>
<name>A0A1G1YHZ8_9BACT</name>